<evidence type="ECO:0000313" key="5">
    <source>
        <dbReference type="EMBL" id="MBC8543562.1"/>
    </source>
</evidence>
<dbReference type="PROSITE" id="PS00041">
    <property type="entry name" value="HTH_ARAC_FAMILY_1"/>
    <property type="match status" value="1"/>
</dbReference>
<proteinExistence type="predicted"/>
<gene>
    <name evidence="5" type="ORF">H8730_08395</name>
</gene>
<dbReference type="RefSeq" id="WP_177718129.1">
    <property type="nucleotide sequence ID" value="NZ_JACRSQ010000010.1"/>
</dbReference>
<dbReference type="InterPro" id="IPR018060">
    <property type="entry name" value="HTH_AraC"/>
</dbReference>
<keyword evidence="2" id="KW-0238">DNA-binding</keyword>
<dbReference type="SUPFAM" id="SSF46689">
    <property type="entry name" value="Homeodomain-like"/>
    <property type="match status" value="2"/>
</dbReference>
<dbReference type="InterPro" id="IPR020449">
    <property type="entry name" value="Tscrpt_reg_AraC-type_HTH"/>
</dbReference>
<reference evidence="5" key="1">
    <citation type="submission" date="2020-08" db="EMBL/GenBank/DDBJ databases">
        <title>Genome public.</title>
        <authorList>
            <person name="Liu C."/>
            <person name="Sun Q."/>
        </authorList>
    </citation>
    <scope>NUCLEOTIDE SEQUENCE</scope>
    <source>
        <strain evidence="5">NSJ-32</strain>
    </source>
</reference>
<evidence type="ECO:0000313" key="6">
    <source>
        <dbReference type="Proteomes" id="UP000657006"/>
    </source>
</evidence>
<dbReference type="Gene3D" id="1.10.10.60">
    <property type="entry name" value="Homeodomain-like"/>
    <property type="match status" value="2"/>
</dbReference>
<protein>
    <submittedName>
        <fullName evidence="5">Helix-turn-helix transcriptional regulator</fullName>
    </submittedName>
</protein>
<keyword evidence="1" id="KW-0805">Transcription regulation</keyword>
<evidence type="ECO:0000256" key="3">
    <source>
        <dbReference type="ARBA" id="ARBA00023163"/>
    </source>
</evidence>
<evidence type="ECO:0000256" key="1">
    <source>
        <dbReference type="ARBA" id="ARBA00023015"/>
    </source>
</evidence>
<feature type="domain" description="HTH araC/xylS-type" evidence="4">
    <location>
        <begin position="180"/>
        <end position="278"/>
    </location>
</feature>
<dbReference type="GO" id="GO:0003700">
    <property type="term" value="F:DNA-binding transcription factor activity"/>
    <property type="evidence" value="ECO:0007669"/>
    <property type="project" value="InterPro"/>
</dbReference>
<keyword evidence="3" id="KW-0804">Transcription</keyword>
<dbReference type="PANTHER" id="PTHR43280:SF2">
    <property type="entry name" value="HTH-TYPE TRANSCRIPTIONAL REGULATOR EXSA"/>
    <property type="match status" value="1"/>
</dbReference>
<dbReference type="PANTHER" id="PTHR43280">
    <property type="entry name" value="ARAC-FAMILY TRANSCRIPTIONAL REGULATOR"/>
    <property type="match status" value="1"/>
</dbReference>
<name>A0A926DTQ3_9FIRM</name>
<dbReference type="AlphaFoldDB" id="A0A926DTQ3"/>
<evidence type="ECO:0000256" key="2">
    <source>
        <dbReference type="ARBA" id="ARBA00023125"/>
    </source>
</evidence>
<dbReference type="Proteomes" id="UP000657006">
    <property type="component" value="Unassembled WGS sequence"/>
</dbReference>
<comment type="caution">
    <text evidence="5">The sequence shown here is derived from an EMBL/GenBank/DDBJ whole genome shotgun (WGS) entry which is preliminary data.</text>
</comment>
<dbReference type="GO" id="GO:0043565">
    <property type="term" value="F:sequence-specific DNA binding"/>
    <property type="evidence" value="ECO:0007669"/>
    <property type="project" value="InterPro"/>
</dbReference>
<dbReference type="PROSITE" id="PS01124">
    <property type="entry name" value="HTH_ARAC_FAMILY_2"/>
    <property type="match status" value="1"/>
</dbReference>
<dbReference type="InterPro" id="IPR018062">
    <property type="entry name" value="HTH_AraC-typ_CS"/>
</dbReference>
<dbReference type="PRINTS" id="PR00032">
    <property type="entry name" value="HTHARAC"/>
</dbReference>
<keyword evidence="6" id="KW-1185">Reference proteome</keyword>
<dbReference type="EMBL" id="JACRSQ010000010">
    <property type="protein sequence ID" value="MBC8543562.1"/>
    <property type="molecule type" value="Genomic_DNA"/>
</dbReference>
<sequence length="292" mass="33096">MKLTTQYLNPIVLRCAHFDGYRFPSKAKMGSRIVYDYEIELYLRSGGGIEIDGRFVPFQAGDVNIRKPGQQVKGVLPYECITLCIDFFGNYERSKGYLFGCEEEAQPVYENPLLLRLPDKLTPSNFDVLRHVMAKICQDSVKSDDLHCFSVKSNLYFLLNELFHDSSLTCASSRGNRHISKAVDYIMQHFSEDLDVEELIRRSGLSKAYFHSCFKNMTGTTPGKMLASLRLDKAKNLLCITRSPVGEIAAACGFTDHVYFSSAFKKHTGLTPTEYRECQLRAGGRERTAWSS</sequence>
<dbReference type="InterPro" id="IPR009057">
    <property type="entry name" value="Homeodomain-like_sf"/>
</dbReference>
<accession>A0A926DTQ3</accession>
<evidence type="ECO:0000259" key="4">
    <source>
        <dbReference type="PROSITE" id="PS01124"/>
    </source>
</evidence>
<dbReference type="Pfam" id="PF12833">
    <property type="entry name" value="HTH_18"/>
    <property type="match status" value="1"/>
</dbReference>
<organism evidence="5 6">
    <name type="scientific">Bianquea renquensis</name>
    <dbReference type="NCBI Taxonomy" id="2763661"/>
    <lineage>
        <taxon>Bacteria</taxon>
        <taxon>Bacillati</taxon>
        <taxon>Bacillota</taxon>
        <taxon>Clostridia</taxon>
        <taxon>Eubacteriales</taxon>
        <taxon>Bianqueaceae</taxon>
        <taxon>Bianquea</taxon>
    </lineage>
</organism>
<dbReference type="SMART" id="SM00342">
    <property type="entry name" value="HTH_ARAC"/>
    <property type="match status" value="1"/>
</dbReference>